<organism evidence="2">
    <name type="scientific">Heliothis virescens</name>
    <name type="common">Tobacco budworm moth</name>
    <dbReference type="NCBI Taxonomy" id="7102"/>
    <lineage>
        <taxon>Eukaryota</taxon>
        <taxon>Metazoa</taxon>
        <taxon>Ecdysozoa</taxon>
        <taxon>Arthropoda</taxon>
        <taxon>Hexapoda</taxon>
        <taxon>Insecta</taxon>
        <taxon>Pterygota</taxon>
        <taxon>Neoptera</taxon>
        <taxon>Endopterygota</taxon>
        <taxon>Lepidoptera</taxon>
        <taxon>Glossata</taxon>
        <taxon>Ditrysia</taxon>
        <taxon>Noctuoidea</taxon>
        <taxon>Noctuidae</taxon>
        <taxon>Heliothinae</taxon>
        <taxon>Heliothis</taxon>
    </lineage>
</organism>
<protein>
    <recommendedName>
        <fullName evidence="1">R3H domain-containing protein</fullName>
    </recommendedName>
</protein>
<evidence type="ECO:0000313" key="2">
    <source>
        <dbReference type="EMBL" id="PCG69175.1"/>
    </source>
</evidence>
<reference evidence="2" key="1">
    <citation type="submission" date="2017-09" db="EMBL/GenBank/DDBJ databases">
        <title>Contemporary evolution of a Lepidopteran species, Heliothis virescens, in response to modern agricultural practices.</title>
        <authorList>
            <person name="Fritz M.L."/>
            <person name="Deyonke A.M."/>
            <person name="Papanicolaou A."/>
            <person name="Micinski S."/>
            <person name="Westbrook J."/>
            <person name="Gould F."/>
        </authorList>
    </citation>
    <scope>NUCLEOTIDE SEQUENCE [LARGE SCALE GENOMIC DNA]</scope>
    <source>
        <strain evidence="2">HvINT-</strain>
        <tissue evidence="2">Whole body</tissue>
    </source>
</reference>
<comment type="caution">
    <text evidence="2">The sequence shown here is derived from an EMBL/GenBank/DDBJ whole genome shotgun (WGS) entry which is preliminary data.</text>
</comment>
<feature type="domain" description="R3H" evidence="1">
    <location>
        <begin position="19"/>
        <end position="84"/>
    </location>
</feature>
<accession>A0A2A4JAR6</accession>
<dbReference type="Gene3D" id="3.30.1370.50">
    <property type="entry name" value="R3H-like domain"/>
    <property type="match status" value="1"/>
</dbReference>
<dbReference type="SMART" id="SM00393">
    <property type="entry name" value="R3H"/>
    <property type="match status" value="1"/>
</dbReference>
<name>A0A2A4JAR6_HELVI</name>
<dbReference type="GO" id="GO:0003676">
    <property type="term" value="F:nucleic acid binding"/>
    <property type="evidence" value="ECO:0007669"/>
    <property type="project" value="UniProtKB-UniRule"/>
</dbReference>
<dbReference type="InterPro" id="IPR036867">
    <property type="entry name" value="R3H_dom_sf"/>
</dbReference>
<dbReference type="EMBL" id="NWSH01002103">
    <property type="protein sequence ID" value="PCG69175.1"/>
    <property type="molecule type" value="Genomic_DNA"/>
</dbReference>
<dbReference type="Pfam" id="PF01424">
    <property type="entry name" value="R3H"/>
    <property type="match status" value="1"/>
</dbReference>
<proteinExistence type="predicted"/>
<dbReference type="InterPro" id="IPR001374">
    <property type="entry name" value="R3H_dom"/>
</dbReference>
<dbReference type="SUPFAM" id="SSF82708">
    <property type="entry name" value="R3H domain"/>
    <property type="match status" value="1"/>
</dbReference>
<evidence type="ECO:0000259" key="1">
    <source>
        <dbReference type="PROSITE" id="PS51061"/>
    </source>
</evidence>
<sequence length="117" mass="13273">MRPKRHVNRAGLGSAQDVRMLRRASQSLMQRYIASDTFDLDLVFTSDFTKPERATLHQCAQKMGLASRSYGEGEDRFLVVKKKLDPFSLVRAIVEKGGKTPKYEVFIPATLARSNRL</sequence>
<gene>
    <name evidence="2" type="ORF">B5V51_4428</name>
</gene>
<dbReference type="STRING" id="7102.A0A2A4JAR6"/>
<dbReference type="AlphaFoldDB" id="A0A2A4JAR6"/>
<dbReference type="PROSITE" id="PS51061">
    <property type="entry name" value="R3H"/>
    <property type="match status" value="1"/>
</dbReference>